<feature type="domain" description="Tetratricopeptide repeat protein 21A/21B C-terminal ARM" evidence="7">
    <location>
        <begin position="1107"/>
        <end position="1312"/>
    </location>
</feature>
<dbReference type="InterPro" id="IPR011990">
    <property type="entry name" value="TPR-like_helical_dom_sf"/>
</dbReference>
<keyword evidence="2" id="KW-0677">Repeat</keyword>
<dbReference type="Proteomes" id="UP001652625">
    <property type="component" value="Chromosome 11"/>
</dbReference>
<evidence type="ECO:0000259" key="9">
    <source>
        <dbReference type="Pfam" id="PF25068"/>
    </source>
</evidence>
<sequence length="1317" mass="150453">MAATDSKTLAWINYCCREGFYRQLQTVCLDSLKKYGNDYVLVFWKAYGMLMEDNITEAIYELQSIKDKPDVIICSLMALIVANKRTKNVDKAVVQQLEAKLKAERTQCSETALFFGSMFLFHNSRADKAREYIDRMLKMNSSSVQGLILKGWIDMRSSKDQYVKKSIKYFDEVLSGSVKEIDALLGKIEYLKIKNNFTDALELVNQLIVIYPDFYPGLVEKMKIQLALQDWEQVLETSERVFILDSQNIEALHLVILELVSQKSNYNEAIEKITRLIQVLDRREPKNPFLYASFGKTYARMCGRNKNVLNQSLTLIERARSLSPRNADFFNETGYQLMLQNNIKESLKAYQHAMKIDESSVAALTGIIQCQILENELSEAEQQLEFFNEIQSSIGKTPEILYLSALMAMKKGKSSEGVLQTLQETIEAHFSVLMGLTLSTKYFELLNPDFLLQIVDMLMLYAPSEPSGKSQMNNPILKKCSLILDPIVKTVPGLIQALYLLANVKYIAGDTDYAKVMLQQCLERDSTFVNAHILMAQIYLQCNNYSACEASLENGLSFNFEVKNSPIYHIIKAKIFKKNNNLDDALKTLVTAMNIPGVKKAASAGAKVNYNVSSSNRVAVYLELADLQRLLGMQHEATKTIQDAMNEFSGTPEEIKVTLANADFAVLRGDIDQALTLMRQIEPEQSYYLQAREKMANVYLKHRKDKKLFISVYRELVDKKPNTESFLLLGDAYMSIQEPEKAINVYEAALKKNPRDIHLASKIGHALIKTHQYSKAISYYEAALKSGGQSFLRFDLAELHMKLKNYDKAVRILKQNLKEDDSSDDLSKLFDEAKCAYLLAQIAFVASKTNESEEIIQGFLRARDLQGRVIKRVALELPDELIAQKKLAAKICCDLGEYYSKNKDFEKSIVSYKEAISYNDSDVSPHLSLAKIYLSNNDLDMCQYQLVSILKNDKNNNNATLMLADLMFRKNEYDAATFHYQQLLEYNKCNYDALSKLIELHRRSGKINETEKFFIQAKRSNPRATFEAGYNFCRGLFEWYCNNASAALQSFNLARKDIVWGERSLYSMVEICINPDSELLGGETFESVDNGAKQTEKVDSDQMALKTAEKLLSEIKSQESLKFKVLQNKTLIATKDSRIVQKALFNLTEIVEANKDCVPALLAMSTCFMLLKQSPKARNQLKRLAKMTWNPEEAEEFEKVWLSLADIYIQSAKYDMALELLKKCLTSNESCAKAWEYCGFIMEKEQNYREASIKYEKAWKYSNESNPAIGYRLAFNYLKSQRYVDAINICNQVLDKYSNYPKIKKDILDKARSLVRS</sequence>
<dbReference type="InterPro" id="IPR040364">
    <property type="entry name" value="TTC21A/TTC21B"/>
</dbReference>
<dbReference type="Pfam" id="PF25060">
    <property type="entry name" value="ARM_TT21_2nd"/>
    <property type="match status" value="1"/>
</dbReference>
<feature type="repeat" description="TPR" evidence="4">
    <location>
        <begin position="1198"/>
        <end position="1231"/>
    </location>
</feature>
<dbReference type="Gene3D" id="1.25.40.10">
    <property type="entry name" value="Tetratricopeptide repeat domain"/>
    <property type="match status" value="7"/>
</dbReference>
<keyword evidence="3 4" id="KW-0802">TPR repeat</keyword>
<gene>
    <name evidence="11" type="primary">LOC101238194</name>
</gene>
<dbReference type="PANTHER" id="PTHR14699">
    <property type="entry name" value="STI2 PROTEIN-RELATED"/>
    <property type="match status" value="1"/>
</dbReference>
<feature type="domain" description="Tetratricopeptide repeat protein 21A/21B fifth ARM repeats" evidence="8">
    <location>
        <begin position="958"/>
        <end position="1073"/>
    </location>
</feature>
<dbReference type="Pfam" id="PF25063">
    <property type="entry name" value="ARM_TT21_C"/>
    <property type="match status" value="1"/>
</dbReference>
<dbReference type="Pfam" id="PF25068">
    <property type="entry name" value="ARM_TT21_4th"/>
    <property type="match status" value="1"/>
</dbReference>
<reference evidence="11" key="1">
    <citation type="submission" date="2025-08" db="UniProtKB">
        <authorList>
            <consortium name="RefSeq"/>
        </authorList>
    </citation>
    <scope>IDENTIFICATION</scope>
</reference>
<evidence type="ECO:0000313" key="10">
    <source>
        <dbReference type="Proteomes" id="UP001652625"/>
    </source>
</evidence>
<dbReference type="SUPFAM" id="SSF48452">
    <property type="entry name" value="TPR-like"/>
    <property type="match status" value="4"/>
</dbReference>
<keyword evidence="10" id="KW-1185">Reference proteome</keyword>
<dbReference type="InterPro" id="IPR019734">
    <property type="entry name" value="TPR_rpt"/>
</dbReference>
<dbReference type="PANTHER" id="PTHR14699:SF0">
    <property type="entry name" value="TETRATRICOPEPTIDE REPEAT PROTEIN 21 HOMOLOG"/>
    <property type="match status" value="1"/>
</dbReference>
<evidence type="ECO:0000256" key="2">
    <source>
        <dbReference type="ARBA" id="ARBA00022737"/>
    </source>
</evidence>
<evidence type="ECO:0000256" key="3">
    <source>
        <dbReference type="ARBA" id="ARBA00022803"/>
    </source>
</evidence>
<comment type="similarity">
    <text evidence="1">Belongs to the TTC21 family.</text>
</comment>
<feature type="domain" description="Tetratricopeptide repeat protein 21A/21B second ARM" evidence="5">
    <location>
        <begin position="272"/>
        <end position="541"/>
    </location>
</feature>
<feature type="domain" description="Tetratricopeptide repeat protein 21A/21B fourth ARM" evidence="9">
    <location>
        <begin position="759"/>
        <end position="916"/>
    </location>
</feature>
<feature type="repeat" description="TPR" evidence="4">
    <location>
        <begin position="889"/>
        <end position="922"/>
    </location>
</feature>
<dbReference type="PROSITE" id="PS50005">
    <property type="entry name" value="TPR"/>
    <property type="match status" value="4"/>
</dbReference>
<dbReference type="InterPro" id="IPR056832">
    <property type="entry name" value="ARM_TT21_2nd"/>
</dbReference>
<dbReference type="RefSeq" id="XP_065664947.1">
    <property type="nucleotide sequence ID" value="XM_065808875.1"/>
</dbReference>
<dbReference type="Pfam" id="PF25058">
    <property type="entry name" value="ARM_TT21"/>
    <property type="match status" value="1"/>
</dbReference>
<evidence type="ECO:0000313" key="11">
    <source>
        <dbReference type="RefSeq" id="XP_065664947.1"/>
    </source>
</evidence>
<accession>A0ABM4CSP8</accession>
<dbReference type="Pfam" id="PF25064">
    <property type="entry name" value="ARM_TT21_5th"/>
    <property type="match status" value="1"/>
</dbReference>
<dbReference type="GeneID" id="101238194"/>
<protein>
    <submittedName>
        <fullName evidence="11">Tetratricopeptide repeat protein 21B isoform X2</fullName>
    </submittedName>
</protein>
<dbReference type="Pfam" id="PF25062">
    <property type="entry name" value="ARM_TT21_N"/>
    <property type="match status" value="1"/>
</dbReference>
<feature type="domain" description="Tetratricopeptide repeat protein 21A/21B N-terminal ARM repeat" evidence="6">
    <location>
        <begin position="12"/>
        <end position="235"/>
    </location>
</feature>
<dbReference type="InterPro" id="IPR056833">
    <property type="entry name" value="ARM_TT21_N"/>
</dbReference>
<evidence type="ECO:0000256" key="4">
    <source>
        <dbReference type="PROSITE-ProRule" id="PRU00339"/>
    </source>
</evidence>
<evidence type="ECO:0000259" key="8">
    <source>
        <dbReference type="Pfam" id="PF25064"/>
    </source>
</evidence>
<evidence type="ECO:0000259" key="7">
    <source>
        <dbReference type="Pfam" id="PF25063"/>
    </source>
</evidence>
<feature type="repeat" description="TPR" evidence="4">
    <location>
        <begin position="723"/>
        <end position="756"/>
    </location>
</feature>
<evidence type="ECO:0000259" key="6">
    <source>
        <dbReference type="Pfam" id="PF25062"/>
    </source>
</evidence>
<evidence type="ECO:0000256" key="1">
    <source>
        <dbReference type="ARBA" id="ARBA00010935"/>
    </source>
</evidence>
<feature type="repeat" description="TPR" evidence="4">
    <location>
        <begin position="327"/>
        <end position="360"/>
    </location>
</feature>
<dbReference type="InterPro" id="IPR056834">
    <property type="entry name" value="ARM_TT21_C"/>
</dbReference>
<dbReference type="InterPro" id="IPR056835">
    <property type="entry name" value="ARM_TT21_5th"/>
</dbReference>
<dbReference type="SMART" id="SM00028">
    <property type="entry name" value="TPR"/>
    <property type="match status" value="15"/>
</dbReference>
<proteinExistence type="inferred from homology"/>
<organism evidence="10 11">
    <name type="scientific">Hydra vulgaris</name>
    <name type="common">Hydra</name>
    <name type="synonym">Hydra attenuata</name>
    <dbReference type="NCBI Taxonomy" id="6087"/>
    <lineage>
        <taxon>Eukaryota</taxon>
        <taxon>Metazoa</taxon>
        <taxon>Cnidaria</taxon>
        <taxon>Hydrozoa</taxon>
        <taxon>Hydroidolina</taxon>
        <taxon>Anthoathecata</taxon>
        <taxon>Aplanulata</taxon>
        <taxon>Hydridae</taxon>
        <taxon>Hydra</taxon>
    </lineage>
</organism>
<name>A0ABM4CSP8_HYDVU</name>
<evidence type="ECO:0000259" key="5">
    <source>
        <dbReference type="Pfam" id="PF25060"/>
    </source>
</evidence>
<dbReference type="Pfam" id="PF13176">
    <property type="entry name" value="TPR_7"/>
    <property type="match status" value="1"/>
</dbReference>
<dbReference type="InterPro" id="IPR056836">
    <property type="entry name" value="ARM_TT21_4th"/>
</dbReference>